<dbReference type="PANTHER" id="PTHR30388">
    <property type="entry name" value="ALDEHYDE OXIDOREDUCTASE MOLYBDENUM COFACTOR ASSEMBLY PROTEIN"/>
    <property type="match status" value="1"/>
</dbReference>
<accession>A0A1H7UXJ9</accession>
<protein>
    <submittedName>
        <fullName evidence="3">Molybdenum cofactor sulfurylase</fullName>
    </submittedName>
</protein>
<dbReference type="Gene3D" id="3.40.50.720">
    <property type="entry name" value="NAD(P)-binding Rossmann-like Domain"/>
    <property type="match status" value="1"/>
</dbReference>
<dbReference type="STRING" id="1287727.SAMN05443999_11145"/>
<dbReference type="OrthoDB" id="61481at2"/>
<dbReference type="InterPro" id="IPR052698">
    <property type="entry name" value="MoCofactor_Util/Proc"/>
</dbReference>
<keyword evidence="4" id="KW-1185">Reference proteome</keyword>
<dbReference type="EMBL" id="FOAG01000011">
    <property type="protein sequence ID" value="SEM01358.1"/>
    <property type="molecule type" value="Genomic_DNA"/>
</dbReference>
<evidence type="ECO:0000259" key="1">
    <source>
        <dbReference type="Pfam" id="PF02625"/>
    </source>
</evidence>
<reference evidence="3 4" key="1">
    <citation type="submission" date="2016-10" db="EMBL/GenBank/DDBJ databases">
        <authorList>
            <person name="de Groot N.N."/>
        </authorList>
    </citation>
    <scope>NUCLEOTIDE SEQUENCE [LARGE SCALE GENOMIC DNA]</scope>
    <source>
        <strain evidence="3 4">DSM 100674</strain>
    </source>
</reference>
<dbReference type="AlphaFoldDB" id="A0A1H7UXJ9"/>
<dbReference type="InterPro" id="IPR027051">
    <property type="entry name" value="XdhC_Rossmann_dom"/>
</dbReference>
<sequence>MFDLDVLRAAVAAEGRVARVVIAETRGSAPREAGAAMLVWNGGQSGTIGGGRLEFEAVSAARDMLAGGPAQRLVRQALGPALGQCCGGAVTLVTEIYDAARLDEAAAAIAATAVWARPVAAGAGAPPAAALRRAGMVLAGGWLIERPHAPALPVVIHGAGHVGRALAGVLAPLPEIRVTLADTRPDRLNDLPAGIGVCTDPLTAMDHAPDTAAHLIMTHDHALDLALCHRLLSRDFAFAGLIGSDSKWARFRRRLAALGDADAQVSRITCPIGDPALGKHPQAIAIGIAGQLLIPARTGSRKFGSSFA</sequence>
<dbReference type="InterPro" id="IPR036291">
    <property type="entry name" value="NAD(P)-bd_dom_sf"/>
</dbReference>
<evidence type="ECO:0000313" key="4">
    <source>
        <dbReference type="Proteomes" id="UP000199582"/>
    </source>
</evidence>
<gene>
    <name evidence="3" type="ORF">SAMN05443999_11145</name>
</gene>
<proteinExistence type="predicted"/>
<dbReference type="Pfam" id="PF02625">
    <property type="entry name" value="XdhC_CoxI"/>
    <property type="match status" value="1"/>
</dbReference>
<dbReference type="InterPro" id="IPR014308">
    <property type="entry name" value="Xanthine_DH_XdhC"/>
</dbReference>
<dbReference type="RefSeq" id="WP_093038721.1">
    <property type="nucleotide sequence ID" value="NZ_FOAG01000011.1"/>
</dbReference>
<feature type="domain" description="XdhC Rossmann" evidence="2">
    <location>
        <begin position="154"/>
        <end position="292"/>
    </location>
</feature>
<evidence type="ECO:0000313" key="3">
    <source>
        <dbReference type="EMBL" id="SEM01358.1"/>
    </source>
</evidence>
<evidence type="ECO:0000259" key="2">
    <source>
        <dbReference type="Pfam" id="PF13478"/>
    </source>
</evidence>
<dbReference type="Pfam" id="PF13478">
    <property type="entry name" value="XdhC_C"/>
    <property type="match status" value="1"/>
</dbReference>
<dbReference type="NCBIfam" id="TIGR02964">
    <property type="entry name" value="xanthine_xdhC"/>
    <property type="match status" value="1"/>
</dbReference>
<dbReference type="PANTHER" id="PTHR30388:SF6">
    <property type="entry name" value="XANTHINE DEHYDROGENASE SUBUNIT A-RELATED"/>
    <property type="match status" value="1"/>
</dbReference>
<name>A0A1H7UXJ9_9RHOB</name>
<organism evidence="3 4">
    <name type="scientific">Roseovarius azorensis</name>
    <dbReference type="NCBI Taxonomy" id="1287727"/>
    <lineage>
        <taxon>Bacteria</taxon>
        <taxon>Pseudomonadati</taxon>
        <taxon>Pseudomonadota</taxon>
        <taxon>Alphaproteobacteria</taxon>
        <taxon>Rhodobacterales</taxon>
        <taxon>Roseobacteraceae</taxon>
        <taxon>Roseovarius</taxon>
    </lineage>
</organism>
<dbReference type="Proteomes" id="UP000199582">
    <property type="component" value="Unassembled WGS sequence"/>
</dbReference>
<dbReference type="SUPFAM" id="SSF51735">
    <property type="entry name" value="NAD(P)-binding Rossmann-fold domains"/>
    <property type="match status" value="1"/>
</dbReference>
<feature type="domain" description="XdhC- CoxI" evidence="1">
    <location>
        <begin position="11"/>
        <end position="73"/>
    </location>
</feature>
<dbReference type="InterPro" id="IPR003777">
    <property type="entry name" value="XdhC_CoxI"/>
</dbReference>